<keyword evidence="3" id="KW-0472">Membrane</keyword>
<proteinExistence type="predicted"/>
<keyword evidence="1" id="KW-0808">Transferase</keyword>
<dbReference type="PROSITE" id="PS50127">
    <property type="entry name" value="UBC_2"/>
    <property type="match status" value="1"/>
</dbReference>
<dbReference type="Gene3D" id="3.10.110.10">
    <property type="entry name" value="Ubiquitin Conjugating Enzyme"/>
    <property type="match status" value="1"/>
</dbReference>
<evidence type="ECO:0000256" key="2">
    <source>
        <dbReference type="ARBA" id="ARBA00022786"/>
    </source>
</evidence>
<keyword evidence="6" id="KW-1185">Reference proteome</keyword>
<dbReference type="GO" id="GO:0061631">
    <property type="term" value="F:ubiquitin conjugating enzyme activity"/>
    <property type="evidence" value="ECO:0007669"/>
    <property type="project" value="TreeGrafter"/>
</dbReference>
<evidence type="ECO:0000256" key="3">
    <source>
        <dbReference type="SAM" id="Phobius"/>
    </source>
</evidence>
<dbReference type="SMART" id="SM00212">
    <property type="entry name" value="UBCc"/>
    <property type="match status" value="1"/>
</dbReference>
<keyword evidence="2" id="KW-0833">Ubl conjugation pathway</keyword>
<organism evidence="5 6">
    <name type="scientific">Escallonia rubra</name>
    <dbReference type="NCBI Taxonomy" id="112253"/>
    <lineage>
        <taxon>Eukaryota</taxon>
        <taxon>Viridiplantae</taxon>
        <taxon>Streptophyta</taxon>
        <taxon>Embryophyta</taxon>
        <taxon>Tracheophyta</taxon>
        <taxon>Spermatophyta</taxon>
        <taxon>Magnoliopsida</taxon>
        <taxon>eudicotyledons</taxon>
        <taxon>Gunneridae</taxon>
        <taxon>Pentapetalae</taxon>
        <taxon>asterids</taxon>
        <taxon>campanulids</taxon>
        <taxon>Escalloniales</taxon>
        <taxon>Escalloniaceae</taxon>
        <taxon>Escallonia</taxon>
    </lineage>
</organism>
<keyword evidence="3" id="KW-1133">Transmembrane helix</keyword>
<sequence>MLEKEFRNYDIVTDPPADHHYLSTKPVHASTKFAKAISKEWRILATSLPETILVHVYSTRFDLMRAAIVGAKGTPYSDGLFFFDIFCPGNYPASPPKVHFRSHGLRMNPNLYSNGSVCLSLLNTWSGRGEEKWTENKSTVLQVLVSLQGLVLNSEPYFNEPFRFGLFENLLSSNYKDNIFELSCKLMIYTLENPPVDFADFVEWHFQGRVHGIVMNFKDDNGGSKSRSRLLCRLVAAFEENGIRFPPVADQVKGELMKFEEKWDTYKMIVKIEPFVVPLSVGVSIFLFVHYLLSLFF</sequence>
<dbReference type="AlphaFoldDB" id="A0AA88UI08"/>
<dbReference type="Pfam" id="PF00179">
    <property type="entry name" value="UQ_con"/>
    <property type="match status" value="1"/>
</dbReference>
<feature type="transmembrane region" description="Helical" evidence="3">
    <location>
        <begin position="275"/>
        <end position="293"/>
    </location>
</feature>
<dbReference type="CDD" id="cd23837">
    <property type="entry name" value="UBCc_UBE2O"/>
    <property type="match status" value="1"/>
</dbReference>
<accession>A0AA88UI08</accession>
<dbReference type="PANTHER" id="PTHR46116:SF13">
    <property type="entry name" value="UBIQUITIN-CONJUGATING ENZYME E2 24-RELATED"/>
    <property type="match status" value="1"/>
</dbReference>
<keyword evidence="3" id="KW-0812">Transmembrane</keyword>
<comment type="caution">
    <text evidence="5">The sequence shown here is derived from an EMBL/GenBank/DDBJ whole genome shotgun (WGS) entry which is preliminary data.</text>
</comment>
<dbReference type="EMBL" id="JAVXUO010001387">
    <property type="protein sequence ID" value="KAK2982816.1"/>
    <property type="molecule type" value="Genomic_DNA"/>
</dbReference>
<evidence type="ECO:0000313" key="6">
    <source>
        <dbReference type="Proteomes" id="UP001187471"/>
    </source>
</evidence>
<reference evidence="5" key="1">
    <citation type="submission" date="2022-12" db="EMBL/GenBank/DDBJ databases">
        <title>Draft genome assemblies for two species of Escallonia (Escalloniales).</title>
        <authorList>
            <person name="Chanderbali A."/>
            <person name="Dervinis C."/>
            <person name="Anghel I."/>
            <person name="Soltis D."/>
            <person name="Soltis P."/>
            <person name="Zapata F."/>
        </authorList>
    </citation>
    <scope>NUCLEOTIDE SEQUENCE</scope>
    <source>
        <strain evidence="5">UCBG92.1500</strain>
        <tissue evidence="5">Leaf</tissue>
    </source>
</reference>
<gene>
    <name evidence="5" type="ORF">RJ640_021306</name>
</gene>
<dbReference type="Proteomes" id="UP001187471">
    <property type="component" value="Unassembled WGS sequence"/>
</dbReference>
<feature type="domain" description="UBC core" evidence="4">
    <location>
        <begin position="32"/>
        <end position="188"/>
    </location>
</feature>
<protein>
    <recommendedName>
        <fullName evidence="4">UBC core domain-containing protein</fullName>
    </recommendedName>
</protein>
<evidence type="ECO:0000313" key="5">
    <source>
        <dbReference type="EMBL" id="KAK2982816.1"/>
    </source>
</evidence>
<dbReference type="InterPro" id="IPR016135">
    <property type="entry name" value="UBQ-conjugating_enzyme/RWD"/>
</dbReference>
<dbReference type="PANTHER" id="PTHR46116">
    <property type="entry name" value="(E3-INDEPENDENT) E2 UBIQUITIN-CONJUGATING ENZYME"/>
    <property type="match status" value="1"/>
</dbReference>
<dbReference type="InterPro" id="IPR000608">
    <property type="entry name" value="UBC"/>
</dbReference>
<evidence type="ECO:0000256" key="1">
    <source>
        <dbReference type="ARBA" id="ARBA00022679"/>
    </source>
</evidence>
<name>A0AA88UI08_9ASTE</name>
<evidence type="ECO:0000259" key="4">
    <source>
        <dbReference type="PROSITE" id="PS50127"/>
    </source>
</evidence>
<dbReference type="SUPFAM" id="SSF54495">
    <property type="entry name" value="UBC-like"/>
    <property type="match status" value="1"/>
</dbReference>